<organism evidence="1 2">
    <name type="scientific">Melipona bicolor</name>
    <dbReference type="NCBI Taxonomy" id="60889"/>
    <lineage>
        <taxon>Eukaryota</taxon>
        <taxon>Metazoa</taxon>
        <taxon>Ecdysozoa</taxon>
        <taxon>Arthropoda</taxon>
        <taxon>Hexapoda</taxon>
        <taxon>Insecta</taxon>
        <taxon>Pterygota</taxon>
        <taxon>Neoptera</taxon>
        <taxon>Endopterygota</taxon>
        <taxon>Hymenoptera</taxon>
        <taxon>Apocrita</taxon>
        <taxon>Aculeata</taxon>
        <taxon>Apoidea</taxon>
        <taxon>Anthophila</taxon>
        <taxon>Apidae</taxon>
        <taxon>Melipona</taxon>
    </lineage>
</organism>
<evidence type="ECO:0000313" key="2">
    <source>
        <dbReference type="Proteomes" id="UP001177670"/>
    </source>
</evidence>
<evidence type="ECO:0000313" key="1">
    <source>
        <dbReference type="EMBL" id="KAK1131410.1"/>
    </source>
</evidence>
<keyword evidence="2" id="KW-1185">Reference proteome</keyword>
<gene>
    <name evidence="1" type="ORF">K0M31_017695</name>
</gene>
<sequence>MRADNSMKRICQDFCQWVETLGGTDNTIDEEVLRDMFEIDFSADACRATQVKEEYRLFVRCASVENSAFNPSNIYLPLENDYSRRRTAEQSENI</sequence>
<proteinExistence type="predicted"/>
<dbReference type="Proteomes" id="UP001177670">
    <property type="component" value="Unassembled WGS sequence"/>
</dbReference>
<comment type="caution">
    <text evidence="1">The sequence shown here is derived from an EMBL/GenBank/DDBJ whole genome shotgun (WGS) entry which is preliminary data.</text>
</comment>
<name>A0AA40G5F7_9HYME</name>
<dbReference type="AlphaFoldDB" id="A0AA40G5F7"/>
<dbReference type="EMBL" id="JAHYIQ010000006">
    <property type="protein sequence ID" value="KAK1131410.1"/>
    <property type="molecule type" value="Genomic_DNA"/>
</dbReference>
<reference evidence="1" key="1">
    <citation type="submission" date="2021-10" db="EMBL/GenBank/DDBJ databases">
        <title>Melipona bicolor Genome sequencing and assembly.</title>
        <authorList>
            <person name="Araujo N.S."/>
            <person name="Arias M.C."/>
        </authorList>
    </citation>
    <scope>NUCLEOTIDE SEQUENCE</scope>
    <source>
        <strain evidence="1">USP_2M_L1-L4_2017</strain>
        <tissue evidence="1">Whole body</tissue>
    </source>
</reference>
<accession>A0AA40G5F7</accession>
<protein>
    <submittedName>
        <fullName evidence="1">Uncharacterized protein</fullName>
    </submittedName>
</protein>